<evidence type="ECO:0000256" key="6">
    <source>
        <dbReference type="ARBA" id="ARBA00022989"/>
    </source>
</evidence>
<evidence type="ECO:0000256" key="2">
    <source>
        <dbReference type="ARBA" id="ARBA00006375"/>
    </source>
</evidence>
<evidence type="ECO:0000256" key="10">
    <source>
        <dbReference type="SAM" id="Phobius"/>
    </source>
</evidence>
<feature type="transmembrane region" description="Helical" evidence="10">
    <location>
        <begin position="74"/>
        <end position="94"/>
    </location>
</feature>
<proteinExistence type="inferred from homology"/>
<reference evidence="11" key="1">
    <citation type="submission" date="2022-07" db="EMBL/GenBank/DDBJ databases">
        <title>Genome Sequence of Physisporinus lineatus.</title>
        <authorList>
            <person name="Buettner E."/>
        </authorList>
    </citation>
    <scope>NUCLEOTIDE SEQUENCE</scope>
    <source>
        <strain evidence="11">VT162</strain>
    </source>
</reference>
<dbReference type="EMBL" id="JANAWD010000231">
    <property type="protein sequence ID" value="KAJ3483358.1"/>
    <property type="molecule type" value="Genomic_DNA"/>
</dbReference>
<evidence type="ECO:0000256" key="9">
    <source>
        <dbReference type="RuleBase" id="RU000488"/>
    </source>
</evidence>
<evidence type="ECO:0000256" key="1">
    <source>
        <dbReference type="ARBA" id="ARBA00004141"/>
    </source>
</evidence>
<protein>
    <recommendedName>
        <fullName evidence="13">Mitochondrial carrier</fullName>
    </recommendedName>
</protein>
<feature type="repeat" description="Solcar" evidence="8">
    <location>
        <begin position="113"/>
        <end position="215"/>
    </location>
</feature>
<evidence type="ECO:0000256" key="7">
    <source>
        <dbReference type="ARBA" id="ARBA00023136"/>
    </source>
</evidence>
<dbReference type="InterPro" id="IPR018108">
    <property type="entry name" value="MCP_transmembrane"/>
</dbReference>
<dbReference type="InterPro" id="IPR023395">
    <property type="entry name" value="MCP_dom_sf"/>
</dbReference>
<comment type="caution">
    <text evidence="11">The sequence shown here is derived from an EMBL/GenBank/DDBJ whole genome shotgun (WGS) entry which is preliminary data.</text>
</comment>
<sequence length="332" mass="36925">MTSTLPPLVQAFSGAIGSATANTLSYPLDLIATRLQTTSSRKLRGFRGIVLTLKHILQTEGWHGLYDGLGTDTLATLLSNFLYFYFYSFLRTLFARRRIGTRTGMKNTKPVLLSMPEEIGIGFLAGVASRAITTPLSVVTVRLQTATEDDNEDDEFREEERNPELAVSTVSTLQVIHDIYLEDGIKGLWRGFSTAVPLSLSPAITLFLFQIYRRLTTRGNHTPLATPSPRSAFLGAAFSNTIATILLYPLILAKTRLQVHRQHARNGEDRDPGPYLIWKRIIAARGWRGFYQGLEAQILKGFVNQGVAMMVKQRKAALSLNILSQGSNFDFL</sequence>
<accession>A0AAD5V124</accession>
<dbReference type="GO" id="GO:0016020">
    <property type="term" value="C:membrane"/>
    <property type="evidence" value="ECO:0007669"/>
    <property type="project" value="UniProtKB-SubCell"/>
</dbReference>
<dbReference type="AlphaFoldDB" id="A0AAD5V124"/>
<dbReference type="PROSITE" id="PS50920">
    <property type="entry name" value="SOLCAR"/>
    <property type="match status" value="3"/>
</dbReference>
<comment type="subcellular location">
    <subcellularLocation>
        <location evidence="1">Membrane</location>
        <topology evidence="1">Multi-pass membrane protein</topology>
    </subcellularLocation>
</comment>
<keyword evidence="4 8" id="KW-0812">Transmembrane</keyword>
<feature type="transmembrane region" description="Helical" evidence="10">
    <location>
        <begin position="195"/>
        <end position="212"/>
    </location>
</feature>
<evidence type="ECO:0000256" key="4">
    <source>
        <dbReference type="ARBA" id="ARBA00022692"/>
    </source>
</evidence>
<keyword evidence="7 8" id="KW-0472">Membrane</keyword>
<evidence type="ECO:0000313" key="11">
    <source>
        <dbReference type="EMBL" id="KAJ3483358.1"/>
    </source>
</evidence>
<name>A0AAD5V124_9APHY</name>
<evidence type="ECO:0000256" key="5">
    <source>
        <dbReference type="ARBA" id="ARBA00022737"/>
    </source>
</evidence>
<keyword evidence="3 9" id="KW-0813">Transport</keyword>
<comment type="similarity">
    <text evidence="2 9">Belongs to the mitochondrial carrier (TC 2.A.29) family.</text>
</comment>
<evidence type="ECO:0000256" key="8">
    <source>
        <dbReference type="PROSITE-ProRule" id="PRU00282"/>
    </source>
</evidence>
<keyword evidence="12" id="KW-1185">Reference proteome</keyword>
<dbReference type="PANTHER" id="PTHR45939">
    <property type="entry name" value="PEROXISOMAL MEMBRANE PROTEIN PMP34-RELATED"/>
    <property type="match status" value="1"/>
</dbReference>
<evidence type="ECO:0000256" key="3">
    <source>
        <dbReference type="ARBA" id="ARBA00022448"/>
    </source>
</evidence>
<feature type="transmembrane region" description="Helical" evidence="10">
    <location>
        <begin position="232"/>
        <end position="253"/>
    </location>
</feature>
<feature type="repeat" description="Solcar" evidence="8">
    <location>
        <begin position="5"/>
        <end position="93"/>
    </location>
</feature>
<gene>
    <name evidence="11" type="ORF">NLI96_g6364</name>
</gene>
<organism evidence="11 12">
    <name type="scientific">Meripilus lineatus</name>
    <dbReference type="NCBI Taxonomy" id="2056292"/>
    <lineage>
        <taxon>Eukaryota</taxon>
        <taxon>Fungi</taxon>
        <taxon>Dikarya</taxon>
        <taxon>Basidiomycota</taxon>
        <taxon>Agaricomycotina</taxon>
        <taxon>Agaricomycetes</taxon>
        <taxon>Polyporales</taxon>
        <taxon>Meripilaceae</taxon>
        <taxon>Meripilus</taxon>
    </lineage>
</organism>
<keyword evidence="6 10" id="KW-1133">Transmembrane helix</keyword>
<dbReference type="PANTHER" id="PTHR45939:SF2">
    <property type="entry name" value="CARRIER PROTEIN, PUTATIVE (AFU_ORTHOLOGUE AFUA_2G13870)-RELATED"/>
    <property type="match status" value="1"/>
</dbReference>
<evidence type="ECO:0000313" key="12">
    <source>
        <dbReference type="Proteomes" id="UP001212997"/>
    </source>
</evidence>
<dbReference type="InterPro" id="IPR052217">
    <property type="entry name" value="Mito/Peroxisomal_Carrier"/>
</dbReference>
<dbReference type="Proteomes" id="UP001212997">
    <property type="component" value="Unassembled WGS sequence"/>
</dbReference>
<dbReference type="GO" id="GO:0015217">
    <property type="term" value="F:ADP transmembrane transporter activity"/>
    <property type="evidence" value="ECO:0007669"/>
    <property type="project" value="TreeGrafter"/>
</dbReference>
<keyword evidence="5" id="KW-0677">Repeat</keyword>
<feature type="repeat" description="Solcar" evidence="8">
    <location>
        <begin position="227"/>
        <end position="318"/>
    </location>
</feature>
<dbReference type="Gene3D" id="1.50.40.10">
    <property type="entry name" value="Mitochondrial carrier domain"/>
    <property type="match status" value="1"/>
</dbReference>
<dbReference type="Pfam" id="PF00153">
    <property type="entry name" value="Mito_carr"/>
    <property type="match status" value="3"/>
</dbReference>
<evidence type="ECO:0008006" key="13">
    <source>
        <dbReference type="Google" id="ProtNLM"/>
    </source>
</evidence>
<dbReference type="SUPFAM" id="SSF103506">
    <property type="entry name" value="Mitochondrial carrier"/>
    <property type="match status" value="1"/>
</dbReference>